<proteinExistence type="predicted"/>
<evidence type="ECO:0000259" key="1">
    <source>
        <dbReference type="Pfam" id="PF01205"/>
    </source>
</evidence>
<keyword evidence="3" id="KW-1185">Reference proteome</keyword>
<name>A0ABS6DQC4_9MOLU</name>
<accession>A0ABS6DQC4</accession>
<dbReference type="InterPro" id="IPR023582">
    <property type="entry name" value="Impact"/>
</dbReference>
<dbReference type="EMBL" id="JAHMHH010000003">
    <property type="protein sequence ID" value="MBU4692536.1"/>
    <property type="molecule type" value="Genomic_DNA"/>
</dbReference>
<dbReference type="Proteomes" id="UP000718793">
    <property type="component" value="Unassembled WGS sequence"/>
</dbReference>
<comment type="caution">
    <text evidence="2">The sequence shown here is derived from an EMBL/GenBank/DDBJ whole genome shotgun (WGS) entry which is preliminary data.</text>
</comment>
<dbReference type="InterPro" id="IPR001498">
    <property type="entry name" value="Impact_N"/>
</dbReference>
<reference evidence="2" key="1">
    <citation type="submission" date="2021-06" db="EMBL/GenBank/DDBJ databases">
        <title>Novel Mycoplasma species detected in California sea lions (Zalophus californianus) from the USA.</title>
        <authorList>
            <person name="Volokhov D.V."/>
            <person name="Furtak V.A."/>
            <person name="Zagorodnyaya T.A."/>
        </authorList>
    </citation>
    <scope>NUCLEOTIDE SEQUENCE [LARGE SCALE GENOMIC DNA]</scope>
    <source>
        <strain evidence="2">CSL 5346</strain>
    </source>
</reference>
<organism evidence="2 3">
    <name type="scientific">Mycoplasma zalophi</name>
    <dbReference type="NCBI Taxonomy" id="191287"/>
    <lineage>
        <taxon>Bacteria</taxon>
        <taxon>Bacillati</taxon>
        <taxon>Mycoplasmatota</taxon>
        <taxon>Mollicutes</taxon>
        <taxon>Mycoplasmataceae</taxon>
        <taxon>Mycoplasma</taxon>
    </lineage>
</organism>
<sequence length="120" mass="13570">MFELVIKKSKFIAFAYKVDSKSEIIKINEKLWKLHPKARHICYAYIIFENGKWEEKGVDDGEPKGSAGTPLLKLLKLQKKENVAVFVIRYFGGILLGKNKLPGAYIETASGSLKILDNNL</sequence>
<feature type="domain" description="Impact N-terminal" evidence="1">
    <location>
        <begin position="7"/>
        <end position="110"/>
    </location>
</feature>
<dbReference type="PANTHER" id="PTHR16301:SF20">
    <property type="entry name" value="IMPACT FAMILY MEMBER YIGZ"/>
    <property type="match status" value="1"/>
</dbReference>
<dbReference type="PANTHER" id="PTHR16301">
    <property type="entry name" value="IMPACT-RELATED"/>
    <property type="match status" value="1"/>
</dbReference>
<dbReference type="Pfam" id="PF01205">
    <property type="entry name" value="Impact_N"/>
    <property type="match status" value="1"/>
</dbReference>
<evidence type="ECO:0000313" key="2">
    <source>
        <dbReference type="EMBL" id="MBU4692536.1"/>
    </source>
</evidence>
<evidence type="ECO:0000313" key="3">
    <source>
        <dbReference type="Proteomes" id="UP000718793"/>
    </source>
</evidence>
<protein>
    <submittedName>
        <fullName evidence="2">YigZ family protein</fullName>
    </submittedName>
</protein>
<gene>
    <name evidence="2" type="ORF">KQ875_02960</name>
</gene>
<dbReference type="RefSeq" id="WP_216489223.1">
    <property type="nucleotide sequence ID" value="NZ_JAHMHH010000003.1"/>
</dbReference>